<sequence length="225" mass="23666">MGRTDEPAGADVIEDGRPRSRRLLPGLVTIFALAVAATVVWVDVLRSETPVDRVRCPRAPEAAHLTPVPQDTLRAVTPAPPGRVAVLVRNSTDRQGLATRAAARLELLGFAEAAPPDNDPVYPTDTMECVGQIRFGADGRAAARTIRLVAPCAQLVRDDNRTDGVVHLVLGTHFTTLTPTSEARDALRTLRAGEDDPAAHAGGLQSMSGTATSAPLPAPAQPPVC</sequence>
<feature type="region of interest" description="Disordered" evidence="1">
    <location>
        <begin position="196"/>
        <end position="225"/>
    </location>
</feature>
<keyword evidence="2" id="KW-0812">Transmembrane</keyword>
<gene>
    <name evidence="4" type="primary">cei</name>
    <name evidence="4" type="ORF">ACFPCV_04160</name>
</gene>
<evidence type="ECO:0000256" key="1">
    <source>
        <dbReference type="SAM" id="MobiDB-lite"/>
    </source>
</evidence>
<evidence type="ECO:0000313" key="4">
    <source>
        <dbReference type="EMBL" id="MFC4852687.1"/>
    </source>
</evidence>
<feature type="transmembrane region" description="Helical" evidence="2">
    <location>
        <begin position="23"/>
        <end position="42"/>
    </location>
</feature>
<keyword evidence="2" id="KW-1133">Transmembrane helix</keyword>
<evidence type="ECO:0000256" key="2">
    <source>
        <dbReference type="SAM" id="Phobius"/>
    </source>
</evidence>
<dbReference type="RefSeq" id="WP_378054620.1">
    <property type="nucleotide sequence ID" value="NZ_JBHSIS010000002.1"/>
</dbReference>
<name>A0ABV9RUS3_9PSEU</name>
<reference evidence="5" key="1">
    <citation type="journal article" date="2019" name="Int. J. Syst. Evol. Microbiol.">
        <title>The Global Catalogue of Microorganisms (GCM) 10K type strain sequencing project: providing services to taxonomists for standard genome sequencing and annotation.</title>
        <authorList>
            <consortium name="The Broad Institute Genomics Platform"/>
            <consortium name="The Broad Institute Genome Sequencing Center for Infectious Disease"/>
            <person name="Wu L."/>
            <person name="Ma J."/>
        </authorList>
    </citation>
    <scope>NUCLEOTIDE SEQUENCE [LARGE SCALE GENOMIC DNA]</scope>
    <source>
        <strain evidence="5">ZS-22-S1</strain>
    </source>
</reference>
<feature type="compositionally biased region" description="Pro residues" evidence="1">
    <location>
        <begin position="216"/>
        <end position="225"/>
    </location>
</feature>
<comment type="caution">
    <text evidence="4">The sequence shown here is derived from an EMBL/GenBank/DDBJ whole genome shotgun (WGS) entry which is preliminary data.</text>
</comment>
<feature type="domain" description="LytR/CpsA/Psr regulator C-terminal" evidence="3">
    <location>
        <begin position="84"/>
        <end position="174"/>
    </location>
</feature>
<dbReference type="NCBIfam" id="NF035953">
    <property type="entry name" value="integrity_Cei"/>
    <property type="match status" value="1"/>
</dbReference>
<proteinExistence type="predicted"/>
<protein>
    <submittedName>
        <fullName evidence="4">Envelope integrity protein Cei</fullName>
    </submittedName>
</protein>
<evidence type="ECO:0000313" key="5">
    <source>
        <dbReference type="Proteomes" id="UP001595859"/>
    </source>
</evidence>
<dbReference type="EMBL" id="JBHSIS010000002">
    <property type="protein sequence ID" value="MFC4852687.1"/>
    <property type="molecule type" value="Genomic_DNA"/>
</dbReference>
<evidence type="ECO:0000259" key="3">
    <source>
        <dbReference type="Pfam" id="PF13399"/>
    </source>
</evidence>
<keyword evidence="2" id="KW-0472">Membrane</keyword>
<dbReference type="Proteomes" id="UP001595859">
    <property type="component" value="Unassembled WGS sequence"/>
</dbReference>
<keyword evidence="5" id="KW-1185">Reference proteome</keyword>
<dbReference type="InterPro" id="IPR027381">
    <property type="entry name" value="LytR/CpsA/Psr_C"/>
</dbReference>
<accession>A0ABV9RUS3</accession>
<organism evidence="4 5">
    <name type="scientific">Actinophytocola glycyrrhizae</name>
    <dbReference type="NCBI Taxonomy" id="2044873"/>
    <lineage>
        <taxon>Bacteria</taxon>
        <taxon>Bacillati</taxon>
        <taxon>Actinomycetota</taxon>
        <taxon>Actinomycetes</taxon>
        <taxon>Pseudonocardiales</taxon>
        <taxon>Pseudonocardiaceae</taxon>
    </lineage>
</organism>
<dbReference type="Pfam" id="PF13399">
    <property type="entry name" value="LytR_C"/>
    <property type="match status" value="1"/>
</dbReference>